<dbReference type="NCBIfam" id="TIGR03413">
    <property type="entry name" value="GSH_gloB"/>
    <property type="match status" value="1"/>
</dbReference>
<dbReference type="InterPro" id="IPR032282">
    <property type="entry name" value="HAGH_C"/>
</dbReference>
<keyword evidence="8" id="KW-1185">Reference proteome</keyword>
<dbReference type="Gene3D" id="3.60.15.10">
    <property type="entry name" value="Ribonuclease Z/Hydroxyacylglutathione hydrolase-like"/>
    <property type="match status" value="1"/>
</dbReference>
<dbReference type="GO" id="GO:0019243">
    <property type="term" value="P:methylglyoxal catabolic process to D-lactate via S-lactoyl-glutathione"/>
    <property type="evidence" value="ECO:0007669"/>
    <property type="project" value="InterPro"/>
</dbReference>
<evidence type="ECO:0000256" key="4">
    <source>
        <dbReference type="ARBA" id="ARBA00022801"/>
    </source>
</evidence>
<dbReference type="PANTHER" id="PTHR11935:SF116">
    <property type="entry name" value="HYDROLASE PNKD-RELATED"/>
    <property type="match status" value="1"/>
</dbReference>
<dbReference type="SMART" id="SM00849">
    <property type="entry name" value="Lactamase_B"/>
    <property type="match status" value="1"/>
</dbReference>
<accession>A0AAD9JIS8</accession>
<evidence type="ECO:0000256" key="2">
    <source>
        <dbReference type="ARBA" id="ARBA00006759"/>
    </source>
</evidence>
<reference evidence="7" key="1">
    <citation type="journal article" date="2023" name="Mol. Biol. Evol.">
        <title>Third-Generation Sequencing Reveals the Adaptive Role of the Epigenome in Three Deep-Sea Polychaetes.</title>
        <authorList>
            <person name="Perez M."/>
            <person name="Aroh O."/>
            <person name="Sun Y."/>
            <person name="Lan Y."/>
            <person name="Juniper S.K."/>
            <person name="Young C.R."/>
            <person name="Angers B."/>
            <person name="Qian P.Y."/>
        </authorList>
    </citation>
    <scope>NUCLEOTIDE SEQUENCE</scope>
    <source>
        <strain evidence="7">P08H-3</strain>
    </source>
</reference>
<dbReference type="InterPro" id="IPR017782">
    <property type="entry name" value="Hydroxyacylglutathione_Hdrlase"/>
</dbReference>
<evidence type="ECO:0000256" key="1">
    <source>
        <dbReference type="ARBA" id="ARBA00001947"/>
    </source>
</evidence>
<dbReference type="Pfam" id="PF16123">
    <property type="entry name" value="HAGH_C"/>
    <property type="match status" value="1"/>
</dbReference>
<organism evidence="7 8">
    <name type="scientific">Paralvinella palmiformis</name>
    <dbReference type="NCBI Taxonomy" id="53620"/>
    <lineage>
        <taxon>Eukaryota</taxon>
        <taxon>Metazoa</taxon>
        <taxon>Spiralia</taxon>
        <taxon>Lophotrochozoa</taxon>
        <taxon>Annelida</taxon>
        <taxon>Polychaeta</taxon>
        <taxon>Sedentaria</taxon>
        <taxon>Canalipalpata</taxon>
        <taxon>Terebellida</taxon>
        <taxon>Terebelliformia</taxon>
        <taxon>Alvinellidae</taxon>
        <taxon>Paralvinella</taxon>
    </lineage>
</organism>
<evidence type="ECO:0000313" key="8">
    <source>
        <dbReference type="Proteomes" id="UP001208570"/>
    </source>
</evidence>
<dbReference type="SUPFAM" id="SSF56281">
    <property type="entry name" value="Metallo-hydrolase/oxidoreductase"/>
    <property type="match status" value="1"/>
</dbReference>
<keyword evidence="4" id="KW-0378">Hydrolase</keyword>
<keyword evidence="5" id="KW-0862">Zinc</keyword>
<dbReference type="GO" id="GO:0004416">
    <property type="term" value="F:hydroxyacylglutathione hydrolase activity"/>
    <property type="evidence" value="ECO:0007669"/>
    <property type="project" value="InterPro"/>
</dbReference>
<evidence type="ECO:0000256" key="5">
    <source>
        <dbReference type="ARBA" id="ARBA00022833"/>
    </source>
</evidence>
<comment type="cofactor">
    <cofactor evidence="1">
        <name>Zn(2+)</name>
        <dbReference type="ChEBI" id="CHEBI:29105"/>
    </cofactor>
</comment>
<evidence type="ECO:0000256" key="3">
    <source>
        <dbReference type="ARBA" id="ARBA00022723"/>
    </source>
</evidence>
<comment type="caution">
    <text evidence="7">The sequence shown here is derived from an EMBL/GenBank/DDBJ whole genome shotgun (WGS) entry which is preliminary data.</text>
</comment>
<dbReference type="InterPro" id="IPR035680">
    <property type="entry name" value="Clx_II_MBL"/>
</dbReference>
<dbReference type="EMBL" id="JAODUP010000281">
    <property type="protein sequence ID" value="KAK2153949.1"/>
    <property type="molecule type" value="Genomic_DNA"/>
</dbReference>
<dbReference type="InterPro" id="IPR001279">
    <property type="entry name" value="Metallo-B-lactamas"/>
</dbReference>
<keyword evidence="3" id="KW-0479">Metal-binding</keyword>
<dbReference type="GO" id="GO:0046872">
    <property type="term" value="F:metal ion binding"/>
    <property type="evidence" value="ECO:0007669"/>
    <property type="project" value="UniProtKB-KW"/>
</dbReference>
<dbReference type="PANTHER" id="PTHR11935">
    <property type="entry name" value="BETA LACTAMASE DOMAIN"/>
    <property type="match status" value="1"/>
</dbReference>
<dbReference type="AlphaFoldDB" id="A0AAD9JIS8"/>
<protein>
    <recommendedName>
        <fullName evidence="6">Metallo-beta-lactamase domain-containing protein</fullName>
    </recommendedName>
</protein>
<dbReference type="Pfam" id="PF00753">
    <property type="entry name" value="Lactamase_B"/>
    <property type="match status" value="1"/>
</dbReference>
<dbReference type="InterPro" id="IPR036866">
    <property type="entry name" value="RibonucZ/Hydroxyglut_hydro"/>
</dbReference>
<dbReference type="CDD" id="cd07723">
    <property type="entry name" value="hydroxyacylglutathione_hydrolase_MBL-fold"/>
    <property type="match status" value="1"/>
</dbReference>
<dbReference type="HAMAP" id="MF_01374">
    <property type="entry name" value="Glyoxalase_2"/>
    <property type="match status" value="1"/>
</dbReference>
<proteinExistence type="inferred from homology"/>
<evidence type="ECO:0000259" key="6">
    <source>
        <dbReference type="SMART" id="SM00849"/>
    </source>
</evidence>
<gene>
    <name evidence="7" type="ORF">LSH36_281g10074</name>
</gene>
<feature type="domain" description="Metallo-beta-lactamase" evidence="6">
    <location>
        <begin position="87"/>
        <end position="249"/>
    </location>
</feature>
<sequence length="343" mass="38573">MAQLAGAAVVTIGLLFGTRYIYKRMPKAGSPLFKVGYALYTNTRLGLLYYKNDVRKAYRKYQGEGHSLIEPTVFNGLRILPIAMSLDNYSYLITDERSNISVLVDPSEPNAVQRVLDAERITPTAILCTHKHWDHSGGNREWKRRYDGIRVYGNPVDNVPDHTQDIADNDMLEFGALQFTVYTTPGHTVGHVVFLLEGSPFSAPPCLFSGDHIFLAGAGRMFESTPATMLNSLEKVLQLSDDTLIWPGHEYAEDNLQFACHLEPNNRSAQEKLQLVKDLRKSRKCTSPSTLAEEKTYNPFLRVTEASMMAAVGTDKSDLSADELHAETLQQCRNMKDKFKYKL</sequence>
<comment type="similarity">
    <text evidence="2">Belongs to the metallo-beta-lactamase superfamily. Glyoxalase II family.</text>
</comment>
<dbReference type="Proteomes" id="UP001208570">
    <property type="component" value="Unassembled WGS sequence"/>
</dbReference>
<dbReference type="GO" id="GO:0005739">
    <property type="term" value="C:mitochondrion"/>
    <property type="evidence" value="ECO:0007669"/>
    <property type="project" value="TreeGrafter"/>
</dbReference>
<evidence type="ECO:0000313" key="7">
    <source>
        <dbReference type="EMBL" id="KAK2153949.1"/>
    </source>
</evidence>
<name>A0AAD9JIS8_9ANNE</name>